<dbReference type="Proteomes" id="UP000757232">
    <property type="component" value="Unassembled WGS sequence"/>
</dbReference>
<feature type="region of interest" description="Disordered" evidence="2">
    <location>
        <begin position="1"/>
        <end position="29"/>
    </location>
</feature>
<feature type="coiled-coil region" evidence="1">
    <location>
        <begin position="127"/>
        <end position="212"/>
    </location>
</feature>
<dbReference type="AlphaFoldDB" id="A0A9Q5I4F3"/>
<protein>
    <submittedName>
        <fullName evidence="3">Uncharacterized protein</fullName>
    </submittedName>
</protein>
<keyword evidence="4" id="KW-1185">Reference proteome</keyword>
<reference evidence="3" key="1">
    <citation type="submission" date="2016-06" db="EMBL/GenBank/DDBJ databases">
        <title>Draft Genome sequence of the fungus Inonotus baumii.</title>
        <authorList>
            <person name="Zhu H."/>
            <person name="Lin W."/>
        </authorList>
    </citation>
    <scope>NUCLEOTIDE SEQUENCE</scope>
    <source>
        <strain evidence="3">821</strain>
    </source>
</reference>
<sequence>MDVDVQPSFDGPISAHSPQAGQTTLPAQLPTPAPNAVHVQPTPSYQPTLPQNIVSYNPEILSYQESNRVVDAPINIDPHISAPQDFAPQRPGTKRPFEGSRLSTNLRLKKVFLTSDGILEMIDEPDMEARQQELQNLEERISTHKQMVGEELHTRLTQVNLEMQKLEAQSKALEGWAKQMSTSVTANSNNPYQCSRKQLEDWERQLTRQKLQMAGQSEHDGRIRGQSTLAGRHSVSSATPRKSHRYRNQYIFEEAGYEPDIDKSGKSRVVRKIAKKQPKHKSPDYNLRTKRIRNIFMSFFDKIESERGFGKHVPANKKDVKAYERNEHDGPSASDCRIDVYGHYNSRWNATIAEFVYAKVLKEENLKALPEWMEIQTRALIFRKIRRAATKCRAGMQMTNESEDAEMETEEEYAAVDKSFRHKTRQRTLFKQRLRTCERKLGMAACWDFLGNMISTYGVDGMSSDETGDDETYHIKELLWRKGIEHYLNFINSHRSEVVTGHGSGPRQRVRDGNFTSERDAALKLPRILYDEKWLAIGLYKQDKVLNAISKDEFKWMEIRSSQN</sequence>
<proteinExistence type="predicted"/>
<gene>
    <name evidence="3" type="ORF">A7U60_g1254</name>
</gene>
<accession>A0A9Q5I4F3</accession>
<feature type="region of interest" description="Disordered" evidence="2">
    <location>
        <begin position="212"/>
        <end position="242"/>
    </location>
</feature>
<feature type="region of interest" description="Disordered" evidence="2">
    <location>
        <begin position="80"/>
        <end position="99"/>
    </location>
</feature>
<feature type="compositionally biased region" description="Polar residues" evidence="2">
    <location>
        <begin position="225"/>
        <end position="240"/>
    </location>
</feature>
<dbReference type="OrthoDB" id="3269403at2759"/>
<evidence type="ECO:0000313" key="4">
    <source>
        <dbReference type="Proteomes" id="UP000757232"/>
    </source>
</evidence>
<name>A0A9Q5I4F3_SANBA</name>
<evidence type="ECO:0000256" key="1">
    <source>
        <dbReference type="SAM" id="Coils"/>
    </source>
</evidence>
<organism evidence="3 4">
    <name type="scientific">Sanghuangporus baumii</name>
    <name type="common">Phellinus baumii</name>
    <dbReference type="NCBI Taxonomy" id="108892"/>
    <lineage>
        <taxon>Eukaryota</taxon>
        <taxon>Fungi</taxon>
        <taxon>Dikarya</taxon>
        <taxon>Basidiomycota</taxon>
        <taxon>Agaricomycotina</taxon>
        <taxon>Agaricomycetes</taxon>
        <taxon>Hymenochaetales</taxon>
        <taxon>Hymenochaetaceae</taxon>
        <taxon>Sanghuangporus</taxon>
    </lineage>
</organism>
<dbReference type="EMBL" id="LNZH02000085">
    <property type="protein sequence ID" value="OCB91479.1"/>
    <property type="molecule type" value="Genomic_DNA"/>
</dbReference>
<comment type="caution">
    <text evidence="3">The sequence shown here is derived from an EMBL/GenBank/DDBJ whole genome shotgun (WGS) entry which is preliminary data.</text>
</comment>
<keyword evidence="1" id="KW-0175">Coiled coil</keyword>
<evidence type="ECO:0000313" key="3">
    <source>
        <dbReference type="EMBL" id="OCB91479.1"/>
    </source>
</evidence>
<evidence type="ECO:0000256" key="2">
    <source>
        <dbReference type="SAM" id="MobiDB-lite"/>
    </source>
</evidence>